<protein>
    <submittedName>
        <fullName evidence="1">Uncharacterized protein</fullName>
    </submittedName>
</protein>
<sequence>PFTRQSGETLEITAQIVAFQKSV</sequence>
<name>A0A0F9IB38_9ZZZZ</name>
<comment type="caution">
    <text evidence="1">The sequence shown here is derived from an EMBL/GenBank/DDBJ whole genome shotgun (WGS) entry which is preliminary data.</text>
</comment>
<evidence type="ECO:0000313" key="1">
    <source>
        <dbReference type="EMBL" id="KKM24662.1"/>
    </source>
</evidence>
<proteinExistence type="predicted"/>
<accession>A0A0F9IB38</accession>
<gene>
    <name evidence="1" type="ORF">LCGC14_1602910</name>
</gene>
<reference evidence="1" key="1">
    <citation type="journal article" date="2015" name="Nature">
        <title>Complex archaea that bridge the gap between prokaryotes and eukaryotes.</title>
        <authorList>
            <person name="Spang A."/>
            <person name="Saw J.H."/>
            <person name="Jorgensen S.L."/>
            <person name="Zaremba-Niedzwiedzka K."/>
            <person name="Martijn J."/>
            <person name="Lind A.E."/>
            <person name="van Eijk R."/>
            <person name="Schleper C."/>
            <person name="Guy L."/>
            <person name="Ettema T.J."/>
        </authorList>
    </citation>
    <scope>NUCLEOTIDE SEQUENCE</scope>
</reference>
<dbReference type="EMBL" id="LAZR01012878">
    <property type="protein sequence ID" value="KKM24662.1"/>
    <property type="molecule type" value="Genomic_DNA"/>
</dbReference>
<organism evidence="1">
    <name type="scientific">marine sediment metagenome</name>
    <dbReference type="NCBI Taxonomy" id="412755"/>
    <lineage>
        <taxon>unclassified sequences</taxon>
        <taxon>metagenomes</taxon>
        <taxon>ecological metagenomes</taxon>
    </lineage>
</organism>
<feature type="non-terminal residue" evidence="1">
    <location>
        <position position="1"/>
    </location>
</feature>
<dbReference type="AlphaFoldDB" id="A0A0F9IB38"/>